<protein>
    <submittedName>
        <fullName evidence="1">CRISPR-associated protein, putative</fullName>
    </submittedName>
</protein>
<keyword evidence="2" id="KW-1185">Reference proteome</keyword>
<dbReference type="OrthoDB" id="1452810at2"/>
<evidence type="ECO:0000313" key="1">
    <source>
        <dbReference type="EMBL" id="AFC23668.1"/>
    </source>
</evidence>
<proteinExistence type="predicted"/>
<sequence>MFLNLSNHPSSRWSGKQLTTAQSYGDLQDLPFPNIPPAATTAEVEAMAENYKNKVIELAPKIVHLMGEMTFTACLLRKLQAEGLHCVASTTERIVLEEEDGSKTVKFNFVQFRTYPNLLE</sequence>
<reference evidence="1 2" key="1">
    <citation type="journal article" date="2012" name="Stand. Genomic Sci.">
        <title>Complete genome sequencing and analysis of Saprospira grandis str. Lewin, a predatory marine bacterium.</title>
        <authorList>
            <person name="Saw J.H."/>
            <person name="Yuryev A."/>
            <person name="Kanbe M."/>
            <person name="Hou S."/>
            <person name="Young A.G."/>
            <person name="Aizawa S."/>
            <person name="Alam M."/>
        </authorList>
    </citation>
    <scope>NUCLEOTIDE SEQUENCE [LARGE SCALE GENOMIC DNA]</scope>
    <source>
        <strain evidence="1 2">Lewin</strain>
    </source>
</reference>
<evidence type="ECO:0000313" key="2">
    <source>
        <dbReference type="Proteomes" id="UP000007519"/>
    </source>
</evidence>
<dbReference type="STRING" id="984262.SGRA_0932"/>
<name>H6L2L0_SAPGL</name>
<dbReference type="EMBL" id="CP002831">
    <property type="protein sequence ID" value="AFC23668.1"/>
    <property type="molecule type" value="Genomic_DNA"/>
</dbReference>
<organism evidence="1 2">
    <name type="scientific">Saprospira grandis (strain Lewin)</name>
    <dbReference type="NCBI Taxonomy" id="984262"/>
    <lineage>
        <taxon>Bacteria</taxon>
        <taxon>Pseudomonadati</taxon>
        <taxon>Bacteroidota</taxon>
        <taxon>Saprospiria</taxon>
        <taxon>Saprospirales</taxon>
        <taxon>Saprospiraceae</taxon>
        <taxon>Saprospira</taxon>
    </lineage>
</organism>
<dbReference type="KEGG" id="sgn:SGRA_0932"/>
<dbReference type="AlphaFoldDB" id="H6L2L0"/>
<dbReference type="Proteomes" id="UP000007519">
    <property type="component" value="Chromosome"/>
</dbReference>
<dbReference type="HOGENOM" id="CLU_164537_0_0_10"/>
<dbReference type="eggNOG" id="ENOG5033393">
    <property type="taxonomic scope" value="Bacteria"/>
</dbReference>
<accession>H6L2L0</accession>
<dbReference type="RefSeq" id="WP_015691319.1">
    <property type="nucleotide sequence ID" value="NC_016940.1"/>
</dbReference>
<gene>
    <name evidence="1" type="ordered locus">SGRA_0932</name>
</gene>